<accession>A0A7R9AGM9</accession>
<sequence length="111" mass="12666">MSGLEKSAVMEGQKVVEDEAVMTDFVAIWTKEITITAILWLVHVSVLCRQERTARHLFNPYPTRGPPRRRAQEPLFETLRSPVWTGSRIKGHDFDESLQRLLPPASSHAEL</sequence>
<reference evidence="1" key="1">
    <citation type="submission" date="2020-11" db="EMBL/GenBank/DDBJ databases">
        <authorList>
            <person name="Tran Van P."/>
        </authorList>
    </citation>
    <scope>NUCLEOTIDE SEQUENCE</scope>
</reference>
<protein>
    <submittedName>
        <fullName evidence="1">Uncharacterized protein</fullName>
    </submittedName>
</protein>
<dbReference type="AlphaFoldDB" id="A0A7R9AGM9"/>
<keyword evidence="2" id="KW-1185">Reference proteome</keyword>
<dbReference type="Proteomes" id="UP000677054">
    <property type="component" value="Unassembled WGS sequence"/>
</dbReference>
<name>A0A7R9AGM9_9CRUS</name>
<evidence type="ECO:0000313" key="1">
    <source>
        <dbReference type="EMBL" id="CAD7253433.1"/>
    </source>
</evidence>
<gene>
    <name evidence="1" type="ORF">DSTB1V02_LOCUS13183</name>
</gene>
<evidence type="ECO:0000313" key="2">
    <source>
        <dbReference type="Proteomes" id="UP000677054"/>
    </source>
</evidence>
<organism evidence="1">
    <name type="scientific">Darwinula stevensoni</name>
    <dbReference type="NCBI Taxonomy" id="69355"/>
    <lineage>
        <taxon>Eukaryota</taxon>
        <taxon>Metazoa</taxon>
        <taxon>Ecdysozoa</taxon>
        <taxon>Arthropoda</taxon>
        <taxon>Crustacea</taxon>
        <taxon>Oligostraca</taxon>
        <taxon>Ostracoda</taxon>
        <taxon>Podocopa</taxon>
        <taxon>Podocopida</taxon>
        <taxon>Darwinulocopina</taxon>
        <taxon>Darwinuloidea</taxon>
        <taxon>Darwinulidae</taxon>
        <taxon>Darwinula</taxon>
    </lineage>
</organism>
<dbReference type="EMBL" id="LR905343">
    <property type="protein sequence ID" value="CAD7253433.1"/>
    <property type="molecule type" value="Genomic_DNA"/>
</dbReference>
<proteinExistence type="predicted"/>
<dbReference type="EMBL" id="CAJPEV010005826">
    <property type="protein sequence ID" value="CAG0903577.1"/>
    <property type="molecule type" value="Genomic_DNA"/>
</dbReference>